<dbReference type="AlphaFoldDB" id="A0A0D3RMD1"/>
<geneLocation type="plasmid" evidence="1">
    <name>pKP12226</name>
</geneLocation>
<reference evidence="1" key="1">
    <citation type="journal article" date="2015" name="Antimicrob. Agents Chemother.">
        <title>A Plasmid Bearing the blaCTX-M-15 Gene and Phage P1-Like Sequences from a Sequence Type 11 Klebsiella pneumoniae Isolate.</title>
        <authorList>
            <person name="Shin J."/>
            <person name="Ko K.S."/>
        </authorList>
    </citation>
    <scope>NUCLEOTIDE SEQUENCE</scope>
    <source>
        <strain evidence="1">ST11</strain>
        <plasmid evidence="1">pKP12226</plasmid>
    </source>
</reference>
<organism evidence="1">
    <name type="scientific">Klebsiella pneumoniae</name>
    <dbReference type="NCBI Taxonomy" id="573"/>
    <lineage>
        <taxon>Bacteria</taxon>
        <taxon>Pseudomonadati</taxon>
        <taxon>Pseudomonadota</taxon>
        <taxon>Gammaproteobacteria</taxon>
        <taxon>Enterobacterales</taxon>
        <taxon>Enterobacteriaceae</taxon>
        <taxon>Klebsiella/Raoultella group</taxon>
        <taxon>Klebsiella</taxon>
        <taxon>Klebsiella pneumoniae complex</taxon>
    </lineage>
</organism>
<dbReference type="EMBL" id="KP453775">
    <property type="protein sequence ID" value="AJS09997.1"/>
    <property type="molecule type" value="Genomic_DNA"/>
</dbReference>
<name>A0A0D3RMD1_KLEPN</name>
<protein>
    <recommendedName>
        <fullName evidence="2">IsaA</fullName>
    </recommendedName>
</protein>
<evidence type="ECO:0000313" key="1">
    <source>
        <dbReference type="EMBL" id="AJS09997.1"/>
    </source>
</evidence>
<keyword evidence="1" id="KW-0614">Plasmid</keyword>
<accession>A0A0D3RMD1</accession>
<proteinExistence type="predicted"/>
<sequence length="320" mass="36002">MVQTPTKARTRKQTPKLAMARAFHEKNTPRYCFRWWENIPDPPEGAIHQFLSREKTMTAQNTKTIQYRLRNGQSVEVTINNDGVPGEKVSISDLAIEKTIMCHLGFTEEVSKKHGVAIWRTMDTGMRRFITARTPGMTMMDLMQIAPLFECEPLDVFSNPAICQQLYGEMKLAVTPIVLHEGSLAGVWKVERISSYMPFHFHVNGVITGENQPVSVTKSDLKRAILEASCRVIGLGKQSYVCFPAGPEGPAEILTMDADLLWQIEFMIGKSIIRAEELDQYITCTMTDEVKSVAIANARNLCRTALAELQENTTEEVESD</sequence>
<evidence type="ECO:0008006" key="2">
    <source>
        <dbReference type="Google" id="ProtNLM"/>
    </source>
</evidence>